<protein>
    <submittedName>
        <fullName evidence="1">Uncharacterized protein</fullName>
    </submittedName>
</protein>
<reference evidence="2" key="1">
    <citation type="journal article" date="2022" name="Mol. Ecol. Resour.">
        <title>The genomes of chicory, endive, great burdock and yacon provide insights into Asteraceae palaeo-polyploidization history and plant inulin production.</title>
        <authorList>
            <person name="Fan W."/>
            <person name="Wang S."/>
            <person name="Wang H."/>
            <person name="Wang A."/>
            <person name="Jiang F."/>
            <person name="Liu H."/>
            <person name="Zhao H."/>
            <person name="Xu D."/>
            <person name="Zhang Y."/>
        </authorList>
    </citation>
    <scope>NUCLEOTIDE SEQUENCE [LARGE SCALE GENOMIC DNA]</scope>
    <source>
        <strain evidence="2">cv. Niubang</strain>
    </source>
</reference>
<accession>A0ACB8Y7S3</accession>
<organism evidence="1 2">
    <name type="scientific">Arctium lappa</name>
    <name type="common">Greater burdock</name>
    <name type="synonym">Lappa major</name>
    <dbReference type="NCBI Taxonomy" id="4217"/>
    <lineage>
        <taxon>Eukaryota</taxon>
        <taxon>Viridiplantae</taxon>
        <taxon>Streptophyta</taxon>
        <taxon>Embryophyta</taxon>
        <taxon>Tracheophyta</taxon>
        <taxon>Spermatophyta</taxon>
        <taxon>Magnoliopsida</taxon>
        <taxon>eudicotyledons</taxon>
        <taxon>Gunneridae</taxon>
        <taxon>Pentapetalae</taxon>
        <taxon>asterids</taxon>
        <taxon>campanulids</taxon>
        <taxon>Asterales</taxon>
        <taxon>Asteraceae</taxon>
        <taxon>Carduoideae</taxon>
        <taxon>Cardueae</taxon>
        <taxon>Arctiinae</taxon>
        <taxon>Arctium</taxon>
    </lineage>
</organism>
<proteinExistence type="predicted"/>
<evidence type="ECO:0000313" key="2">
    <source>
        <dbReference type="Proteomes" id="UP001055879"/>
    </source>
</evidence>
<keyword evidence="2" id="KW-1185">Reference proteome</keyword>
<dbReference type="EMBL" id="CM042059">
    <property type="protein sequence ID" value="KAI3681123.1"/>
    <property type="molecule type" value="Genomic_DNA"/>
</dbReference>
<name>A0ACB8Y7S3_ARCLA</name>
<gene>
    <name evidence="1" type="ORF">L6452_35906</name>
</gene>
<comment type="caution">
    <text evidence="1">The sequence shown here is derived from an EMBL/GenBank/DDBJ whole genome shotgun (WGS) entry which is preliminary data.</text>
</comment>
<dbReference type="Proteomes" id="UP001055879">
    <property type="component" value="Linkage Group LG13"/>
</dbReference>
<evidence type="ECO:0000313" key="1">
    <source>
        <dbReference type="EMBL" id="KAI3681123.1"/>
    </source>
</evidence>
<sequence>MLLHRDKDKQDQKLGFLLLCRSSKLCRRTREREERTAKEVRTKPMMRSESSCSRKMAKSTRRCSVCLATAVVKPCASTAPSVSAISVVRCTRRSGSPPVTSS</sequence>
<reference evidence="1 2" key="2">
    <citation type="journal article" date="2022" name="Mol. Ecol. Resour.">
        <title>The genomes of chicory, endive, great burdock and yacon provide insights into Asteraceae paleo-polyploidization history and plant inulin production.</title>
        <authorList>
            <person name="Fan W."/>
            <person name="Wang S."/>
            <person name="Wang H."/>
            <person name="Wang A."/>
            <person name="Jiang F."/>
            <person name="Liu H."/>
            <person name="Zhao H."/>
            <person name="Xu D."/>
            <person name="Zhang Y."/>
        </authorList>
    </citation>
    <scope>NUCLEOTIDE SEQUENCE [LARGE SCALE GENOMIC DNA]</scope>
    <source>
        <strain evidence="2">cv. Niubang</strain>
    </source>
</reference>